<comment type="caution">
    <text evidence="11">The sequence shown here is derived from an EMBL/GenBank/DDBJ whole genome shotgun (WGS) entry which is preliminary data.</text>
</comment>
<keyword evidence="5" id="KW-0255">Endonuclease</keyword>
<protein>
    <recommendedName>
        <fullName evidence="2">ribonuclease T1</fullName>
        <ecNumber evidence="2">4.6.1.24</ecNumber>
    </recommendedName>
</protein>
<evidence type="ECO:0000256" key="1">
    <source>
        <dbReference type="ARBA" id="ARBA00009006"/>
    </source>
</evidence>
<dbReference type="RefSeq" id="XP_040647106.1">
    <property type="nucleotide sequence ID" value="XM_040790153.1"/>
</dbReference>
<feature type="signal peptide" evidence="10">
    <location>
        <begin position="1"/>
        <end position="19"/>
    </location>
</feature>
<dbReference type="Gene3D" id="3.10.450.30">
    <property type="entry name" value="Microbial ribonucleases"/>
    <property type="match status" value="1"/>
</dbReference>
<reference evidence="11 12" key="1">
    <citation type="journal article" date="2016" name="BMC Genomics">
        <title>Genome sequencing and secondary metabolism of the postharvest pathogen Penicillium griseofulvum.</title>
        <authorList>
            <person name="Banani H."/>
            <person name="Marcet-Houben M."/>
            <person name="Ballester A.R."/>
            <person name="Abbruscato P."/>
            <person name="Gonzalez-Candelas L."/>
            <person name="Gabaldon T."/>
            <person name="Spadaro D."/>
        </authorList>
    </citation>
    <scope>NUCLEOTIDE SEQUENCE [LARGE SCALE GENOMIC DNA]</scope>
    <source>
        <strain evidence="11 12">PG3</strain>
    </source>
</reference>
<gene>
    <name evidence="11" type="ORF">PGRI_024400</name>
</gene>
<dbReference type="Pfam" id="PF00545">
    <property type="entry name" value="Ribonuclease"/>
    <property type="match status" value="1"/>
</dbReference>
<evidence type="ECO:0000256" key="4">
    <source>
        <dbReference type="ARBA" id="ARBA00022729"/>
    </source>
</evidence>
<dbReference type="PIRSF" id="PIRSF037430">
    <property type="entry name" value="RNase_U2"/>
    <property type="match status" value="1"/>
</dbReference>
<dbReference type="EMBL" id="LHQR01000065">
    <property type="protein sequence ID" value="KXG48570.1"/>
    <property type="molecule type" value="Genomic_DNA"/>
</dbReference>
<evidence type="ECO:0000256" key="9">
    <source>
        <dbReference type="ARBA" id="ARBA00034015"/>
    </source>
</evidence>
<dbReference type="OMA" id="YEFPLRT"/>
<dbReference type="GO" id="GO:0016787">
    <property type="term" value="F:hydrolase activity"/>
    <property type="evidence" value="ECO:0007669"/>
    <property type="project" value="UniProtKB-KW"/>
</dbReference>
<comment type="similarity">
    <text evidence="1">Belongs to the ribonuclease N1/T1 family.</text>
</comment>
<dbReference type="PANTHER" id="PTHR42104">
    <property type="entry name" value="EXTRACELLULAR GUANYL-SPECIFIC RIBONUCLEASE RNTA (AFU_ORTHOLOGUE AFUA_4G03230)"/>
    <property type="match status" value="1"/>
</dbReference>
<evidence type="ECO:0000256" key="8">
    <source>
        <dbReference type="ARBA" id="ARBA00023239"/>
    </source>
</evidence>
<accession>A0A135LI27</accession>
<dbReference type="InterPro" id="IPR016191">
    <property type="entry name" value="Ribonuclease/ribotoxin"/>
</dbReference>
<dbReference type="InterPro" id="IPR000026">
    <property type="entry name" value="N1-like"/>
</dbReference>
<keyword evidence="8" id="KW-0456">Lyase</keyword>
<organism evidence="11 12">
    <name type="scientific">Penicillium patulum</name>
    <name type="common">Penicillium griseofulvum</name>
    <dbReference type="NCBI Taxonomy" id="5078"/>
    <lineage>
        <taxon>Eukaryota</taxon>
        <taxon>Fungi</taxon>
        <taxon>Dikarya</taxon>
        <taxon>Ascomycota</taxon>
        <taxon>Pezizomycotina</taxon>
        <taxon>Eurotiomycetes</taxon>
        <taxon>Eurotiomycetidae</taxon>
        <taxon>Eurotiales</taxon>
        <taxon>Aspergillaceae</taxon>
        <taxon>Penicillium</taxon>
    </lineage>
</organism>
<dbReference type="Proteomes" id="UP000070168">
    <property type="component" value="Unassembled WGS sequence"/>
</dbReference>
<name>A0A135LI27_PENPA</name>
<dbReference type="AlphaFoldDB" id="A0A135LI27"/>
<dbReference type="InterPro" id="IPR048269">
    <property type="entry name" value="RNase_U2"/>
</dbReference>
<feature type="chain" id="PRO_5007800536" description="ribonuclease T1" evidence="10">
    <location>
        <begin position="20"/>
        <end position="129"/>
    </location>
</feature>
<evidence type="ECO:0000256" key="6">
    <source>
        <dbReference type="ARBA" id="ARBA00022801"/>
    </source>
</evidence>
<sequence>MQYTKILALATLFISSTLAAPLDVETRACAATCGKVCYTSSAISAAQDAGYDLHSGNDDVNNYPHEYHNYEGFDFPVPGTYYEFPILSSGKVYTGNSPGADRVIFNDDNELAGLITHTGASGNNFVACT</sequence>
<dbReference type="OrthoDB" id="5425539at2759"/>
<dbReference type="PANTHER" id="PTHR42104:SF1">
    <property type="entry name" value="EXTRACELLULAR GUANYL-SPECIFIC RIBONUCLEASE RNTA (AFU_ORTHOLOGUE AFUA_4G03230)"/>
    <property type="match status" value="1"/>
</dbReference>
<keyword evidence="7" id="KW-1015">Disulfide bond</keyword>
<keyword evidence="6" id="KW-0378">Hydrolase</keyword>
<dbReference type="GO" id="GO:0003723">
    <property type="term" value="F:RNA binding"/>
    <property type="evidence" value="ECO:0007669"/>
    <property type="project" value="InterPro"/>
</dbReference>
<keyword evidence="4 10" id="KW-0732">Signal</keyword>
<dbReference type="GeneID" id="63705453"/>
<evidence type="ECO:0000256" key="2">
    <source>
        <dbReference type="ARBA" id="ARBA00012549"/>
    </source>
</evidence>
<evidence type="ECO:0000256" key="3">
    <source>
        <dbReference type="ARBA" id="ARBA00022722"/>
    </source>
</evidence>
<evidence type="ECO:0000256" key="10">
    <source>
        <dbReference type="SAM" id="SignalP"/>
    </source>
</evidence>
<evidence type="ECO:0000313" key="11">
    <source>
        <dbReference type="EMBL" id="KXG48570.1"/>
    </source>
</evidence>
<evidence type="ECO:0000256" key="7">
    <source>
        <dbReference type="ARBA" id="ARBA00023157"/>
    </source>
</evidence>
<dbReference type="GO" id="GO:0046589">
    <property type="term" value="F:ribonuclease T1 activity"/>
    <property type="evidence" value="ECO:0007669"/>
    <property type="project" value="UniProtKB-EC"/>
</dbReference>
<keyword evidence="3" id="KW-0540">Nuclease</keyword>
<proteinExistence type="inferred from homology"/>
<evidence type="ECO:0000256" key="5">
    <source>
        <dbReference type="ARBA" id="ARBA00022759"/>
    </source>
</evidence>
<dbReference type="SUPFAM" id="SSF53933">
    <property type="entry name" value="Microbial ribonucleases"/>
    <property type="match status" value="1"/>
</dbReference>
<keyword evidence="12" id="KW-1185">Reference proteome</keyword>
<dbReference type="CDD" id="cd00606">
    <property type="entry name" value="fungal_RNase"/>
    <property type="match status" value="1"/>
</dbReference>
<comment type="catalytic activity">
    <reaction evidence="9">
        <text>[RNA] containing guanosine + H2O = an [RNA fragment]-3'-guanosine-3'-phosphate + a 5'-hydroxy-ribonucleotide-3'-[RNA fragment].</text>
        <dbReference type="EC" id="4.6.1.24"/>
    </reaction>
</comment>
<dbReference type="EC" id="4.6.1.24" evidence="2"/>
<evidence type="ECO:0000313" key="12">
    <source>
        <dbReference type="Proteomes" id="UP000070168"/>
    </source>
</evidence>